<dbReference type="OrthoDB" id="1260005at2"/>
<name>A0A369QN49_9BACT</name>
<dbReference type="EMBL" id="QASA01000001">
    <property type="protein sequence ID" value="RDC66174.1"/>
    <property type="molecule type" value="Genomic_DNA"/>
</dbReference>
<dbReference type="RefSeq" id="WP_115375071.1">
    <property type="nucleotide sequence ID" value="NZ_QASA01000001.1"/>
</dbReference>
<comment type="caution">
    <text evidence="2">The sequence shown here is derived from an EMBL/GenBank/DDBJ whole genome shotgun (WGS) entry which is preliminary data.</text>
</comment>
<gene>
    <name evidence="2" type="ORF">AHMF7616_04805</name>
</gene>
<organism evidence="2 3">
    <name type="scientific">Adhaeribacter pallidiroseus</name>
    <dbReference type="NCBI Taxonomy" id="2072847"/>
    <lineage>
        <taxon>Bacteria</taxon>
        <taxon>Pseudomonadati</taxon>
        <taxon>Bacteroidota</taxon>
        <taxon>Cytophagia</taxon>
        <taxon>Cytophagales</taxon>
        <taxon>Hymenobacteraceae</taxon>
        <taxon>Adhaeribacter</taxon>
    </lineage>
</organism>
<keyword evidence="3" id="KW-1185">Reference proteome</keyword>
<protein>
    <submittedName>
        <fullName evidence="2">Uncharacterized protein</fullName>
    </submittedName>
</protein>
<reference evidence="2 3" key="1">
    <citation type="submission" date="2018-04" db="EMBL/GenBank/DDBJ databases">
        <title>Adhaeribacter sp. HMF7616 genome sequencing and assembly.</title>
        <authorList>
            <person name="Kang H."/>
            <person name="Kang J."/>
            <person name="Cha I."/>
            <person name="Kim H."/>
            <person name="Joh K."/>
        </authorList>
    </citation>
    <scope>NUCLEOTIDE SEQUENCE [LARGE SCALE GENOMIC DNA]</scope>
    <source>
        <strain evidence="2 3">HMF7616</strain>
    </source>
</reference>
<evidence type="ECO:0000256" key="1">
    <source>
        <dbReference type="SAM" id="SignalP"/>
    </source>
</evidence>
<dbReference type="Proteomes" id="UP000253919">
    <property type="component" value="Unassembled WGS sequence"/>
</dbReference>
<dbReference type="AlphaFoldDB" id="A0A369QN49"/>
<sequence length="166" mass="19317">MKIFILVILGLLASTSLYSQDKCDLSSLSQDDKMLMQSFWTNFKSAITKKDKVKLAALCNFPFTCSFCQYIDHPNSNQPYVDVTEKGFLKYYYKMFSDERLMKEVAKHTLPDEFILTTHFNTVDNKCSYSFAYGVRENEKHPGRQYFFDLQKVGSKFKITGAWTLL</sequence>
<feature type="signal peptide" evidence="1">
    <location>
        <begin position="1"/>
        <end position="19"/>
    </location>
</feature>
<keyword evidence="1" id="KW-0732">Signal</keyword>
<feature type="chain" id="PRO_5016670337" evidence="1">
    <location>
        <begin position="20"/>
        <end position="166"/>
    </location>
</feature>
<proteinExistence type="predicted"/>
<accession>A0A369QN49</accession>
<evidence type="ECO:0000313" key="2">
    <source>
        <dbReference type="EMBL" id="RDC66174.1"/>
    </source>
</evidence>
<evidence type="ECO:0000313" key="3">
    <source>
        <dbReference type="Proteomes" id="UP000253919"/>
    </source>
</evidence>